<sequence length="257" mass="27937">MPVLLPAKPRVRESFARAAASYDNAAVLQRQVGERLLAHFSPLPEPGTIIDAGCGTGHGCRLLRARWPSARITAVDFATSMLAVARSAADHCLAADIEALPCGDERFSTWWSNLTVQWCDSGKVFAEARRVLRPGGQLALSTLGPQTFAELRAAFIGIDRHRHTLSFSEPDAIAAALTLAGFADVRLQRQTINMHYPDLKTLLRAVKEIGANSVGEGARSGLLGRSAWQRVQAAYEQHRTPAGLPARYDVILAYARK</sequence>
<evidence type="ECO:0000256" key="1">
    <source>
        <dbReference type="ARBA" id="ARBA00000852"/>
    </source>
</evidence>
<keyword evidence="6 8" id="KW-0949">S-adenosyl-L-methionine</keyword>
<dbReference type="EC" id="2.1.1.197" evidence="3 8"/>
<dbReference type="NCBIfam" id="TIGR02072">
    <property type="entry name" value="BioC"/>
    <property type="match status" value="1"/>
</dbReference>
<dbReference type="HAMAP" id="MF_00835">
    <property type="entry name" value="BioC"/>
    <property type="match status" value="1"/>
</dbReference>
<name>A0A369XN61_9PROT</name>
<dbReference type="SUPFAM" id="SSF53335">
    <property type="entry name" value="S-adenosyl-L-methionine-dependent methyltransferases"/>
    <property type="match status" value="1"/>
</dbReference>
<evidence type="ECO:0000256" key="3">
    <source>
        <dbReference type="ARBA" id="ARBA00012327"/>
    </source>
</evidence>
<dbReference type="InterPro" id="IPR013216">
    <property type="entry name" value="Methyltransf_11"/>
</dbReference>
<evidence type="ECO:0000256" key="7">
    <source>
        <dbReference type="ARBA" id="ARBA00022756"/>
    </source>
</evidence>
<evidence type="ECO:0000259" key="9">
    <source>
        <dbReference type="Pfam" id="PF08241"/>
    </source>
</evidence>
<evidence type="ECO:0000256" key="2">
    <source>
        <dbReference type="ARBA" id="ARBA00004746"/>
    </source>
</evidence>
<dbReference type="GO" id="GO:0009102">
    <property type="term" value="P:biotin biosynthetic process"/>
    <property type="evidence" value="ECO:0007669"/>
    <property type="project" value="UniProtKB-UniRule"/>
</dbReference>
<dbReference type="GO" id="GO:0102130">
    <property type="term" value="F:malonyl-CoA methyltransferase activity"/>
    <property type="evidence" value="ECO:0007669"/>
    <property type="project" value="UniProtKB-EC"/>
</dbReference>
<reference evidence="10 11" key="1">
    <citation type="submission" date="2018-05" db="EMBL/GenBank/DDBJ databases">
        <title>Integrated omic analyses show evidence that a Ca. Accumulibacter phosphatis strain performs denitrification under micro-aerobic conditions.</title>
        <authorList>
            <person name="Camejo P.Y."/>
            <person name="Katherine M.D."/>
            <person name="Daniel N.R."/>
        </authorList>
    </citation>
    <scope>NUCLEOTIDE SEQUENCE [LARGE SCALE GENOMIC DNA]</scope>
    <source>
        <strain evidence="10">UW-LDO-IC</strain>
    </source>
</reference>
<protein>
    <recommendedName>
        <fullName evidence="3 8">Malonyl-[acyl-carrier protein] O-methyltransferase</fullName>
        <shortName evidence="8">Malonyl-ACP O-methyltransferase</shortName>
        <ecNumber evidence="3 8">2.1.1.197</ecNumber>
    </recommendedName>
    <alternativeName>
        <fullName evidence="8">Biotin synthesis protein BioC</fullName>
    </alternativeName>
</protein>
<dbReference type="GO" id="GO:0008757">
    <property type="term" value="F:S-adenosylmethionine-dependent methyltransferase activity"/>
    <property type="evidence" value="ECO:0007669"/>
    <property type="project" value="InterPro"/>
</dbReference>
<evidence type="ECO:0000313" key="11">
    <source>
        <dbReference type="Proteomes" id="UP000253831"/>
    </source>
</evidence>
<comment type="catalytic activity">
    <reaction evidence="1 8">
        <text>malonyl-[ACP] + S-adenosyl-L-methionine = malonyl-[ACP] methyl ester + S-adenosyl-L-homocysteine</text>
        <dbReference type="Rhea" id="RHEA:17105"/>
        <dbReference type="Rhea" id="RHEA-COMP:9623"/>
        <dbReference type="Rhea" id="RHEA-COMP:9954"/>
        <dbReference type="ChEBI" id="CHEBI:57856"/>
        <dbReference type="ChEBI" id="CHEBI:59789"/>
        <dbReference type="ChEBI" id="CHEBI:78449"/>
        <dbReference type="ChEBI" id="CHEBI:78845"/>
        <dbReference type="EC" id="2.1.1.197"/>
    </reaction>
</comment>
<dbReference type="PANTHER" id="PTHR43591">
    <property type="entry name" value="METHYLTRANSFERASE"/>
    <property type="match status" value="1"/>
</dbReference>
<evidence type="ECO:0000256" key="6">
    <source>
        <dbReference type="ARBA" id="ARBA00022691"/>
    </source>
</evidence>
<comment type="function">
    <text evidence="8">Converts the free carboxyl group of a malonyl-thioester to its methyl ester by transfer of a methyl group from S-adenosyl-L-methionine (SAM). It allows to synthesize pimeloyl-ACP via the fatty acid synthetic pathway.</text>
</comment>
<accession>A0A369XN61</accession>
<feature type="domain" description="Methyltransferase type 11" evidence="9">
    <location>
        <begin position="51"/>
        <end position="139"/>
    </location>
</feature>
<keyword evidence="5 8" id="KW-0808">Transferase</keyword>
<dbReference type="Pfam" id="PF08241">
    <property type="entry name" value="Methyltransf_11"/>
    <property type="match status" value="1"/>
</dbReference>
<proteinExistence type="inferred from homology"/>
<keyword evidence="4 8" id="KW-0489">Methyltransferase</keyword>
<gene>
    <name evidence="8 10" type="primary">bioC</name>
    <name evidence="10" type="ORF">DVS81_12225</name>
</gene>
<evidence type="ECO:0000256" key="4">
    <source>
        <dbReference type="ARBA" id="ARBA00022603"/>
    </source>
</evidence>
<evidence type="ECO:0000256" key="8">
    <source>
        <dbReference type="HAMAP-Rule" id="MF_00835"/>
    </source>
</evidence>
<dbReference type="UniPathway" id="UPA00078"/>
<organism evidence="10 11">
    <name type="scientific">Candidatus Accumulibacter meliphilus</name>
    <dbReference type="NCBI Taxonomy" id="2211374"/>
    <lineage>
        <taxon>Bacteria</taxon>
        <taxon>Pseudomonadati</taxon>
        <taxon>Pseudomonadota</taxon>
        <taxon>Betaproteobacteria</taxon>
        <taxon>Candidatus Accumulibacter</taxon>
    </lineage>
</organism>
<dbReference type="CDD" id="cd02440">
    <property type="entry name" value="AdoMet_MTases"/>
    <property type="match status" value="1"/>
</dbReference>
<comment type="pathway">
    <text evidence="2 8">Cofactor biosynthesis; biotin biosynthesis.</text>
</comment>
<dbReference type="EMBL" id="QPGA01000023">
    <property type="protein sequence ID" value="RDE50232.1"/>
    <property type="molecule type" value="Genomic_DNA"/>
</dbReference>
<keyword evidence="7 8" id="KW-0093">Biotin biosynthesis</keyword>
<dbReference type="Gene3D" id="3.40.50.150">
    <property type="entry name" value="Vaccinia Virus protein VP39"/>
    <property type="match status" value="1"/>
</dbReference>
<dbReference type="AlphaFoldDB" id="A0A369XN61"/>
<dbReference type="InterPro" id="IPR029063">
    <property type="entry name" value="SAM-dependent_MTases_sf"/>
</dbReference>
<dbReference type="GO" id="GO:0010340">
    <property type="term" value="F:carboxyl-O-methyltransferase activity"/>
    <property type="evidence" value="ECO:0007669"/>
    <property type="project" value="UniProtKB-UniRule"/>
</dbReference>
<evidence type="ECO:0000313" key="10">
    <source>
        <dbReference type="EMBL" id="RDE50232.1"/>
    </source>
</evidence>
<dbReference type="GO" id="GO:0032259">
    <property type="term" value="P:methylation"/>
    <property type="evidence" value="ECO:0007669"/>
    <property type="project" value="UniProtKB-KW"/>
</dbReference>
<dbReference type="InterPro" id="IPR011814">
    <property type="entry name" value="BioC"/>
</dbReference>
<comment type="caution">
    <text evidence="10">The sequence shown here is derived from an EMBL/GenBank/DDBJ whole genome shotgun (WGS) entry which is preliminary data.</text>
</comment>
<dbReference type="Proteomes" id="UP000253831">
    <property type="component" value="Unassembled WGS sequence"/>
</dbReference>
<evidence type="ECO:0000256" key="5">
    <source>
        <dbReference type="ARBA" id="ARBA00022679"/>
    </source>
</evidence>
<comment type="similarity">
    <text evidence="8">Belongs to the methyltransferase superfamily.</text>
</comment>